<feature type="region of interest" description="Disordered" evidence="1">
    <location>
        <begin position="1"/>
        <end position="23"/>
    </location>
</feature>
<evidence type="ECO:0000256" key="1">
    <source>
        <dbReference type="SAM" id="MobiDB-lite"/>
    </source>
</evidence>
<accession>A0A8S5N9E9</accession>
<name>A0A8S5N9E9_9CAUD</name>
<protein>
    <submittedName>
        <fullName evidence="2">Malignant T-cell-amplified sequence 1, Density-regulated initiation, Ribosome, TRANSLATION</fullName>
    </submittedName>
</protein>
<organism evidence="2">
    <name type="scientific">Siphoviridae sp. ctL5G6</name>
    <dbReference type="NCBI Taxonomy" id="2826247"/>
    <lineage>
        <taxon>Viruses</taxon>
        <taxon>Duplodnaviria</taxon>
        <taxon>Heunggongvirae</taxon>
        <taxon>Uroviricota</taxon>
        <taxon>Caudoviricetes</taxon>
    </lineage>
</organism>
<reference evidence="2" key="1">
    <citation type="journal article" date="2021" name="Proc. Natl. Acad. Sci. U.S.A.">
        <title>A Catalog of Tens of Thousands of Viruses from Human Metagenomes Reveals Hidden Associations with Chronic Diseases.</title>
        <authorList>
            <person name="Tisza M.J."/>
            <person name="Buck C.B."/>
        </authorList>
    </citation>
    <scope>NUCLEOTIDE SEQUENCE</scope>
    <source>
        <strain evidence="2">CtL5G6</strain>
    </source>
</reference>
<proteinExistence type="predicted"/>
<dbReference type="EMBL" id="BK015109">
    <property type="protein sequence ID" value="DAD91318.1"/>
    <property type="molecule type" value="Genomic_DNA"/>
</dbReference>
<evidence type="ECO:0000313" key="2">
    <source>
        <dbReference type="EMBL" id="DAD91318.1"/>
    </source>
</evidence>
<sequence>MSKAADIKPSSPQQGGYPPPRGVSDLPVPYCEYFLAKGESTAL</sequence>